<dbReference type="Proteomes" id="UP000220157">
    <property type="component" value="Unassembled WGS sequence"/>
</dbReference>
<evidence type="ECO:0000256" key="1">
    <source>
        <dbReference type="SAM" id="Phobius"/>
    </source>
</evidence>
<proteinExistence type="predicted"/>
<reference evidence="2 3" key="1">
    <citation type="journal article" date="2017" name="Front. Microbiol.">
        <title>New Insights into the Diversity of the Genus Faecalibacterium.</title>
        <authorList>
            <person name="Benevides L."/>
            <person name="Burman S."/>
            <person name="Martin R."/>
            <person name="Robert V."/>
            <person name="Thomas M."/>
            <person name="Miquel S."/>
            <person name="Chain F."/>
            <person name="Sokol H."/>
            <person name="Bermudez-Humaran L.G."/>
            <person name="Morrison M."/>
            <person name="Langella P."/>
            <person name="Azevedo V.A."/>
            <person name="Chatel J.M."/>
            <person name="Soares S."/>
        </authorList>
    </citation>
    <scope>NUCLEOTIDE SEQUENCE [LARGE SCALE GENOMIC DNA]</scope>
    <source>
        <strain evidence="2 3">CNCM I 4573</strain>
    </source>
</reference>
<evidence type="ECO:0000313" key="3">
    <source>
        <dbReference type="Proteomes" id="UP000220157"/>
    </source>
</evidence>
<keyword evidence="1" id="KW-1133">Transmembrane helix</keyword>
<feature type="transmembrane region" description="Helical" evidence="1">
    <location>
        <begin position="12"/>
        <end position="30"/>
    </location>
</feature>
<dbReference type="AlphaFoldDB" id="A0A2A7A9M8"/>
<dbReference type="EMBL" id="NMTW01000029">
    <property type="protein sequence ID" value="PDX75835.1"/>
    <property type="molecule type" value="Genomic_DNA"/>
</dbReference>
<keyword evidence="1" id="KW-0472">Membrane</keyword>
<keyword evidence="1" id="KW-0812">Transmembrane</keyword>
<name>A0A2A7A9M8_9FIRM</name>
<accession>A0A2A7A9M8</accession>
<comment type="caution">
    <text evidence="2">The sequence shown here is derived from an EMBL/GenBank/DDBJ whole genome shotgun (WGS) entry which is preliminary data.</text>
</comment>
<evidence type="ECO:0000313" key="2">
    <source>
        <dbReference type="EMBL" id="PDX75835.1"/>
    </source>
</evidence>
<organism evidence="2 3">
    <name type="scientific">Faecalibacterium prausnitzii</name>
    <dbReference type="NCBI Taxonomy" id="853"/>
    <lineage>
        <taxon>Bacteria</taxon>
        <taxon>Bacillati</taxon>
        <taxon>Bacillota</taxon>
        <taxon>Clostridia</taxon>
        <taxon>Eubacteriales</taxon>
        <taxon>Oscillospiraceae</taxon>
        <taxon>Faecalibacterium</taxon>
    </lineage>
</organism>
<dbReference type="SUPFAM" id="SSF159501">
    <property type="entry name" value="EreA/ChaN-like"/>
    <property type="match status" value="1"/>
</dbReference>
<dbReference type="RefSeq" id="WP_097785288.1">
    <property type="nucleotide sequence ID" value="NZ_NMTW01000029.1"/>
</dbReference>
<sequence length="359" mass="42431">MKTGKKTGRWKYAVPVLILVLILALLGLLWNNVNNTSNSTDEIYLYGEWHSDSHILDRELEIWGEYYKKGMRDLFVEYPYTDAQFLNLWMQADDDELLDQQFKDWEGTAGGTEIVKNFLKQIKKNYPKTVFHGTDVGHTWHSTGPRYLKYLKSTGQMDTEEYQRALLNIQQGKRYARICQTNEEAAEQYREDRMVENFQRSYQELEETHRTDIMGIYGNAHIVNTGYLNAEYYMAKQLKESYGEKLHTTDLTQEPQRIDTLEVSGKTYTAFYYGEQDISAFTDYKSRKFWRLEDAYEDFKDLPKMHEFLPSDNYPIRIEAGQVFAVEYLLSDGSTEWRYYRSDGTMQDGQLITMRIKME</sequence>
<gene>
    <name evidence="2" type="ORF">CGS56_06150</name>
</gene>
<protein>
    <submittedName>
        <fullName evidence="2">Uncharacterized protein</fullName>
    </submittedName>
</protein>